<feature type="compositionally biased region" description="Polar residues" evidence="1">
    <location>
        <begin position="50"/>
        <end position="66"/>
    </location>
</feature>
<dbReference type="RefSeq" id="XP_033524976.1">
    <property type="nucleotide sequence ID" value="XM_033662631.1"/>
</dbReference>
<sequence>MFVQNLSSPQRCPSLPAHPIPSNPLAKNIKNEKAIMHVFRLALPRPVPSRTITPSHPPSASQNRQSTFSMGPCVLASKKQTFAVHDLASSTPKVPTQNLHVASILAHADLKFRNCVAVQTLRLKIHVKKNDVCPTFLFPNIRTMC</sequence>
<keyword evidence="3" id="KW-1185">Reference proteome</keyword>
<dbReference type="GeneID" id="54403063"/>
<name>A0A6A6AFA8_9PLEO</name>
<evidence type="ECO:0000313" key="3">
    <source>
        <dbReference type="Proteomes" id="UP000799771"/>
    </source>
</evidence>
<protein>
    <submittedName>
        <fullName evidence="2">Uncharacterized protein</fullName>
    </submittedName>
</protein>
<dbReference type="EMBL" id="ML977504">
    <property type="protein sequence ID" value="KAF2130589.1"/>
    <property type="molecule type" value="Genomic_DNA"/>
</dbReference>
<dbReference type="AlphaFoldDB" id="A0A6A6AFA8"/>
<proteinExistence type="predicted"/>
<feature type="region of interest" description="Disordered" evidence="1">
    <location>
        <begin position="47"/>
        <end position="66"/>
    </location>
</feature>
<organism evidence="2 3">
    <name type="scientific">Dothidotthia symphoricarpi CBS 119687</name>
    <dbReference type="NCBI Taxonomy" id="1392245"/>
    <lineage>
        <taxon>Eukaryota</taxon>
        <taxon>Fungi</taxon>
        <taxon>Dikarya</taxon>
        <taxon>Ascomycota</taxon>
        <taxon>Pezizomycotina</taxon>
        <taxon>Dothideomycetes</taxon>
        <taxon>Pleosporomycetidae</taxon>
        <taxon>Pleosporales</taxon>
        <taxon>Dothidotthiaceae</taxon>
        <taxon>Dothidotthia</taxon>
    </lineage>
</organism>
<dbReference type="Proteomes" id="UP000799771">
    <property type="component" value="Unassembled WGS sequence"/>
</dbReference>
<feature type="compositionally biased region" description="Polar residues" evidence="1">
    <location>
        <begin position="1"/>
        <end position="11"/>
    </location>
</feature>
<evidence type="ECO:0000256" key="1">
    <source>
        <dbReference type="SAM" id="MobiDB-lite"/>
    </source>
</evidence>
<gene>
    <name evidence="2" type="ORF">P153DRAFT_221313</name>
</gene>
<feature type="region of interest" description="Disordered" evidence="1">
    <location>
        <begin position="1"/>
        <end position="24"/>
    </location>
</feature>
<accession>A0A6A6AFA8</accession>
<reference evidence="2" key="1">
    <citation type="journal article" date="2020" name="Stud. Mycol.">
        <title>101 Dothideomycetes genomes: a test case for predicting lifestyles and emergence of pathogens.</title>
        <authorList>
            <person name="Haridas S."/>
            <person name="Albert R."/>
            <person name="Binder M."/>
            <person name="Bloem J."/>
            <person name="Labutti K."/>
            <person name="Salamov A."/>
            <person name="Andreopoulos B."/>
            <person name="Baker S."/>
            <person name="Barry K."/>
            <person name="Bills G."/>
            <person name="Bluhm B."/>
            <person name="Cannon C."/>
            <person name="Castanera R."/>
            <person name="Culley D."/>
            <person name="Daum C."/>
            <person name="Ezra D."/>
            <person name="Gonzalez J."/>
            <person name="Henrissat B."/>
            <person name="Kuo A."/>
            <person name="Liang C."/>
            <person name="Lipzen A."/>
            <person name="Lutzoni F."/>
            <person name="Magnuson J."/>
            <person name="Mondo S."/>
            <person name="Nolan M."/>
            <person name="Ohm R."/>
            <person name="Pangilinan J."/>
            <person name="Park H.-J."/>
            <person name="Ramirez L."/>
            <person name="Alfaro M."/>
            <person name="Sun H."/>
            <person name="Tritt A."/>
            <person name="Yoshinaga Y."/>
            <person name="Zwiers L.-H."/>
            <person name="Turgeon B."/>
            <person name="Goodwin S."/>
            <person name="Spatafora J."/>
            <person name="Crous P."/>
            <person name="Grigoriev I."/>
        </authorList>
    </citation>
    <scope>NUCLEOTIDE SEQUENCE</scope>
    <source>
        <strain evidence="2">CBS 119687</strain>
    </source>
</reference>
<evidence type="ECO:0000313" key="2">
    <source>
        <dbReference type="EMBL" id="KAF2130589.1"/>
    </source>
</evidence>